<dbReference type="InterPro" id="IPR036390">
    <property type="entry name" value="WH_DNA-bd_sf"/>
</dbReference>
<dbReference type="GO" id="GO:0003700">
    <property type="term" value="F:DNA-binding transcription factor activity"/>
    <property type="evidence" value="ECO:0007669"/>
    <property type="project" value="InterPro"/>
</dbReference>
<keyword evidence="2" id="KW-0805">Transcription regulation</keyword>
<evidence type="ECO:0000256" key="2">
    <source>
        <dbReference type="ARBA" id="ARBA00023015"/>
    </source>
</evidence>
<dbReference type="InterPro" id="IPR036388">
    <property type="entry name" value="WH-like_DNA-bd_sf"/>
</dbReference>
<dbReference type="RefSeq" id="WP_090245189.1">
    <property type="nucleotide sequence ID" value="NZ_FNOU01000011.1"/>
</dbReference>
<keyword evidence="3 7" id="KW-0238">DNA-binding</keyword>
<keyword evidence="4" id="KW-0804">Transcription</keyword>
<name>A0A1H3FMS5_EUBBA</name>
<evidence type="ECO:0000313" key="7">
    <source>
        <dbReference type="EMBL" id="SDX92107.1"/>
    </source>
</evidence>
<dbReference type="InterPro" id="IPR000835">
    <property type="entry name" value="HTH_MarR-typ"/>
</dbReference>
<dbReference type="EMBL" id="FNOU01000011">
    <property type="protein sequence ID" value="SDX92107.1"/>
    <property type="molecule type" value="Genomic_DNA"/>
</dbReference>
<evidence type="ECO:0000256" key="3">
    <source>
        <dbReference type="ARBA" id="ARBA00023125"/>
    </source>
</evidence>
<dbReference type="PANTHER" id="PTHR34294:SF1">
    <property type="entry name" value="TRANSCRIPTIONAL REGULATOR LSRR"/>
    <property type="match status" value="1"/>
</dbReference>
<dbReference type="STRING" id="1528.SAMN04488579_1115"/>
<dbReference type="Pfam" id="PF12802">
    <property type="entry name" value="MarR_2"/>
    <property type="match status" value="1"/>
</dbReference>
<evidence type="ECO:0000256" key="4">
    <source>
        <dbReference type="ARBA" id="ARBA00023163"/>
    </source>
</evidence>
<feature type="domain" description="HTH marR-type" evidence="6">
    <location>
        <begin position="18"/>
        <end position="51"/>
    </location>
</feature>
<evidence type="ECO:0000259" key="6">
    <source>
        <dbReference type="Pfam" id="PF12802"/>
    </source>
</evidence>
<gene>
    <name evidence="7" type="ORF">SAMN04488579_1115</name>
</gene>
<organism evidence="7 8">
    <name type="scientific">Eubacterium barkeri</name>
    <name type="common">Clostridium barkeri</name>
    <dbReference type="NCBI Taxonomy" id="1528"/>
    <lineage>
        <taxon>Bacteria</taxon>
        <taxon>Bacillati</taxon>
        <taxon>Bacillota</taxon>
        <taxon>Clostridia</taxon>
        <taxon>Eubacteriales</taxon>
        <taxon>Eubacteriaceae</taxon>
        <taxon>Eubacterium</taxon>
    </lineage>
</organism>
<dbReference type="GO" id="GO:0030246">
    <property type="term" value="F:carbohydrate binding"/>
    <property type="evidence" value="ECO:0007669"/>
    <property type="project" value="InterPro"/>
</dbReference>
<dbReference type="AlphaFoldDB" id="A0A1H3FMS5"/>
<dbReference type="InterPro" id="IPR051054">
    <property type="entry name" value="SorC_transcr_regulators"/>
</dbReference>
<reference evidence="8" key="1">
    <citation type="submission" date="2016-10" db="EMBL/GenBank/DDBJ databases">
        <authorList>
            <person name="Varghese N."/>
            <person name="Submissions S."/>
        </authorList>
    </citation>
    <scope>NUCLEOTIDE SEQUENCE [LARGE SCALE GENOMIC DNA]</scope>
    <source>
        <strain evidence="8">VPI 5359</strain>
    </source>
</reference>
<dbReference type="Proteomes" id="UP000199652">
    <property type="component" value="Unassembled WGS sequence"/>
</dbReference>
<dbReference type="SUPFAM" id="SSF100950">
    <property type="entry name" value="NagB/RpiA/CoA transferase-like"/>
    <property type="match status" value="1"/>
</dbReference>
<dbReference type="PANTHER" id="PTHR34294">
    <property type="entry name" value="TRANSCRIPTIONAL REGULATOR-RELATED"/>
    <property type="match status" value="1"/>
</dbReference>
<dbReference type="Pfam" id="PF04198">
    <property type="entry name" value="Sugar-bind"/>
    <property type="match status" value="1"/>
</dbReference>
<evidence type="ECO:0000259" key="5">
    <source>
        <dbReference type="Pfam" id="PF04198"/>
    </source>
</evidence>
<feature type="domain" description="Sugar-binding" evidence="5">
    <location>
        <begin position="59"/>
        <end position="307"/>
    </location>
</feature>
<proteinExistence type="inferred from homology"/>
<protein>
    <submittedName>
        <fullName evidence="7">DNA-binding transcriptional regulator LsrR, DeoR family</fullName>
    </submittedName>
</protein>
<evidence type="ECO:0000256" key="1">
    <source>
        <dbReference type="ARBA" id="ARBA00010466"/>
    </source>
</evidence>
<dbReference type="InterPro" id="IPR037171">
    <property type="entry name" value="NagB/RpiA_transferase-like"/>
</dbReference>
<sequence>MEDRSLYIKIAHWYYTLGLTQDEIAKRLGTTRQRVNRIINSLLDLGIVTITVNGFNGGKVKEEAAIEEHYGLRRVIIAKTYGEEDFRPALAERAARYLEEEIGQGMTIGVSWGETLAGTISRLSYMNRGDCRVVQMVGAQNIDVDMVKSDEIARILADKLDCVSYMLYAPAMLEKEETKKLLMEERTIRHTFEIMRQCDMALFGIGQLSHNATMYSRGIMRSEDIDRIRGEGFVGDLCINPIRQDGSYTGCTARKRFVSANMDLIKSIPNVTAIAGGLDKVEAIMACLNSGAIDTLILDDCTASAIVSALSQNSMDSTVVDDIN</sequence>
<evidence type="ECO:0000313" key="8">
    <source>
        <dbReference type="Proteomes" id="UP000199652"/>
    </source>
</evidence>
<accession>A0A1H3FMS5</accession>
<dbReference type="Gene3D" id="3.40.50.1360">
    <property type="match status" value="1"/>
</dbReference>
<dbReference type="Gene3D" id="1.10.10.10">
    <property type="entry name" value="Winged helix-like DNA-binding domain superfamily/Winged helix DNA-binding domain"/>
    <property type="match status" value="1"/>
</dbReference>
<dbReference type="InterPro" id="IPR007324">
    <property type="entry name" value="Sugar-bd_dom_put"/>
</dbReference>
<dbReference type="OrthoDB" id="58802at2"/>
<keyword evidence="8" id="KW-1185">Reference proteome</keyword>
<comment type="similarity">
    <text evidence="1">Belongs to the SorC transcriptional regulatory family.</text>
</comment>
<dbReference type="GO" id="GO:0003677">
    <property type="term" value="F:DNA binding"/>
    <property type="evidence" value="ECO:0007669"/>
    <property type="project" value="UniProtKB-KW"/>
</dbReference>
<dbReference type="SUPFAM" id="SSF46785">
    <property type="entry name" value="Winged helix' DNA-binding domain"/>
    <property type="match status" value="1"/>
</dbReference>